<feature type="transmembrane region" description="Helical" evidence="2">
    <location>
        <begin position="959"/>
        <end position="982"/>
    </location>
</feature>
<feature type="compositionally biased region" description="Low complexity" evidence="1">
    <location>
        <begin position="590"/>
        <end position="605"/>
    </location>
</feature>
<organism evidence="3 4">
    <name type="scientific">Streptomyces qinglanensis</name>
    <dbReference type="NCBI Taxonomy" id="943816"/>
    <lineage>
        <taxon>Bacteria</taxon>
        <taxon>Bacillati</taxon>
        <taxon>Actinomycetota</taxon>
        <taxon>Actinomycetes</taxon>
        <taxon>Kitasatosporales</taxon>
        <taxon>Streptomycetaceae</taxon>
        <taxon>Streptomyces</taxon>
    </lineage>
</organism>
<feature type="compositionally biased region" description="Low complexity" evidence="1">
    <location>
        <begin position="478"/>
        <end position="495"/>
    </location>
</feature>
<sequence length="1661" mass="175757">MAISVGSVEVDVIPNTKGIYNHLKSALVPAATKAGEDAGKAAGRSFGPAMQSEVGQVGLQIGQQIGAQIAARITAEIRGALRDGVTQGGRTARPAAAKQGEQAGGAFARSARARIEAAFRSLPDVTVGADTSEADSDLQALRARMETLAGKRIGVDIDTGEARTEITELEDQLRRLGAAHPNPTVRADTAAARAQLAEVRAELDRLHADRTTIRLETDGTFGQRLRAAVQQAESSLPNINIGADTTPAQGEIASLRAQLTALRDVRVGIDIDAATAQAKITELQGRLERLSASDADVAVRVDAAAAATQLAAVQAMVNRLDGQTARVRVDTSAAVRALIQLSIAVGGVAVLPAVPALAAGLGAVTAAATVAAAGVGALAAVAVPAVREIAGALQAQKAAQEAASRATASGGQASAQAARHALTQASAQQALAAAERNGARQIAQAQRQVRQARQAAAEAAATAAQRQEAAARAVQDAERALSSAQRDARQAQQDLTDARREAARELEDLNARLAGAQLSQRDAVLSVREAQVSLARTMKDAGSSELDRARAQLAYDQAVQRLKDQTVETKRLKAETAAANKAGVSGSDTVRSAQQRLASAQQQVADRSRAVRDAQVEAARAQTQAARDVAAAQERVGEATRNVAVAQQSAADAVSSAQRQIRSAELSAAGGADQAAAAQAKYRAALAKMTPATRGTFNAFVSLRKAFSAWSRSLQPAVMPLFTRALNGMKNSLPGLTPLVLAAARGIKTLQDRVSAGFKSPWWKSFKRDVQGSVEPAVVSLGVSFGRIFKGMAGIIQAFLPHIDSIAKRMESATGRFANWGTGLKGSPEFERFLDYAARMGPKLASTLGDLGRAFLDVSRALIPLQGPVLDVLGALARGIASIATTLPWLIQGMYLALIVTRLWTIGMVIFNAVMQANPITLIILGIIALVAIVIYAYKRWGWFRTAVQAAWEGIKTAALWAWNVVLKPVFNALVVAIRWVAKIAVWLWHNVLSPVFHGIAVVVTWWWQNIVRRYFGLVRGAFRLVAKVATWLWRNVLSPVFRGIGKVISWWWQNVVKRYFGFVKSAIRTMASVFKWLWKNVIKPVWSGIRTAIRVAWEKGIRPAFNAIKSAVSRVADSFRKAKDALGKSWAKIKSLTRKPIKWVIDLVYNKGVRGLWNTAAKVLPIKKLPFFKFATGGPVYGPGTATSDSIPARLSRGEHVWTAKEVQGAGGHGAVEGLRAAARGGAGQSGPAPAAGGVPGYAFGGAVDWFKGAGERLAGGARAVAGSVSKGLGKLKDAALGGVYKAASAAAKPIRSLINKVPGGTKGWGSLAKAVPSGLLTEALSAIKGSETSELGGQGVARALKWARSQAGKPYQWGGAGNPSFDCSGFLSSIQKVIQGKKPKGRLWSTFSFSGKRAPAGWEYHKRSPYQIGITNKGKGHTAGTLAGTNVESRGGDGVVVGSRARGYNSPMFGKNWYGFKPAIGGGGGKSAKAAQATARQMLGEFGWSQKQWPPLKKLWTRESGWRWNAKNPSSGAYGIPQALPASKMRSAGADWRTNPATQIKWGMGYIKKRYDYGTPARAWARWQSRSPHWYDDGGLLQPGLNLVANGTGRPEPVLTGRQWEVLTGAAARGTDEPALGDLSVTVYVGDREITDIARAEVRRSNGEVLTALGARAGR</sequence>
<proteinExistence type="predicted"/>
<dbReference type="SUPFAM" id="SSF54001">
    <property type="entry name" value="Cysteine proteinases"/>
    <property type="match status" value="1"/>
</dbReference>
<feature type="transmembrane region" description="Helical" evidence="2">
    <location>
        <begin position="920"/>
        <end position="938"/>
    </location>
</feature>
<feature type="region of interest" description="Disordered" evidence="1">
    <location>
        <begin position="85"/>
        <end position="104"/>
    </location>
</feature>
<feature type="transmembrane region" description="Helical" evidence="2">
    <location>
        <begin position="895"/>
        <end position="914"/>
    </location>
</feature>
<keyword evidence="2" id="KW-1133">Transmembrane helix</keyword>
<dbReference type="SUPFAM" id="SSF53955">
    <property type="entry name" value="Lysozyme-like"/>
    <property type="match status" value="1"/>
</dbReference>
<feature type="transmembrane region" description="Helical" evidence="2">
    <location>
        <begin position="988"/>
        <end position="1008"/>
    </location>
</feature>
<reference evidence="4" key="1">
    <citation type="submission" date="2016-10" db="EMBL/GenBank/DDBJ databases">
        <authorList>
            <person name="Varghese N."/>
            <person name="Submissions S."/>
        </authorList>
    </citation>
    <scope>NUCLEOTIDE SEQUENCE [LARGE SCALE GENOMIC DNA]</scope>
    <source>
        <strain evidence="4">CGMCC 4.6825</strain>
    </source>
</reference>
<keyword evidence="2" id="KW-0812">Transmembrane</keyword>
<feature type="compositionally biased region" description="Low complexity" evidence="1">
    <location>
        <begin position="95"/>
        <end position="104"/>
    </location>
</feature>
<evidence type="ECO:0000313" key="4">
    <source>
        <dbReference type="Proteomes" id="UP000182841"/>
    </source>
</evidence>
<dbReference type="EMBL" id="FOGO01000007">
    <property type="protein sequence ID" value="SES03274.1"/>
    <property type="molecule type" value="Genomic_DNA"/>
</dbReference>
<feature type="region of interest" description="Disordered" evidence="1">
    <location>
        <begin position="578"/>
        <end position="606"/>
    </location>
</feature>
<dbReference type="InterPro" id="IPR023346">
    <property type="entry name" value="Lysozyme-like_dom_sf"/>
</dbReference>
<dbReference type="RefSeq" id="WP_075001140.1">
    <property type="nucleotide sequence ID" value="NZ_FOGO01000007.1"/>
</dbReference>
<protein>
    <recommendedName>
        <fullName evidence="5">NlpC/P60 domain-containing protein</fullName>
    </recommendedName>
</protein>
<keyword evidence="2" id="KW-0472">Membrane</keyword>
<evidence type="ECO:0000313" key="3">
    <source>
        <dbReference type="EMBL" id="SES03274.1"/>
    </source>
</evidence>
<dbReference type="Proteomes" id="UP000182841">
    <property type="component" value="Unassembled WGS sequence"/>
</dbReference>
<keyword evidence="4" id="KW-1185">Reference proteome</keyword>
<dbReference type="InterPro" id="IPR038765">
    <property type="entry name" value="Papain-like_cys_pep_sf"/>
</dbReference>
<name>A0A1H9U294_9ACTN</name>
<accession>A0A1H9U294</accession>
<dbReference type="OrthoDB" id="3765294at2"/>
<evidence type="ECO:0008006" key="5">
    <source>
        <dbReference type="Google" id="ProtNLM"/>
    </source>
</evidence>
<gene>
    <name evidence="3" type="ORF">SAMN05421870_107220</name>
</gene>
<evidence type="ECO:0000256" key="2">
    <source>
        <dbReference type="SAM" id="Phobius"/>
    </source>
</evidence>
<evidence type="ECO:0000256" key="1">
    <source>
        <dbReference type="SAM" id="MobiDB-lite"/>
    </source>
</evidence>
<feature type="region of interest" description="Disordered" evidence="1">
    <location>
        <begin position="478"/>
        <end position="500"/>
    </location>
</feature>
<dbReference type="Gene3D" id="3.90.1720.10">
    <property type="entry name" value="endopeptidase domain like (from Nostoc punctiforme)"/>
    <property type="match status" value="1"/>
</dbReference>